<evidence type="ECO:0000313" key="2">
    <source>
        <dbReference type="EMBL" id="AWI52045.1"/>
    </source>
</evidence>
<organism evidence="2 3">
    <name type="scientific">Aquabacterium olei</name>
    <dbReference type="NCBI Taxonomy" id="1296669"/>
    <lineage>
        <taxon>Bacteria</taxon>
        <taxon>Pseudomonadati</taxon>
        <taxon>Pseudomonadota</taxon>
        <taxon>Betaproteobacteria</taxon>
        <taxon>Burkholderiales</taxon>
        <taxon>Aquabacterium</taxon>
    </lineage>
</organism>
<feature type="transmembrane region" description="Helical" evidence="1">
    <location>
        <begin position="45"/>
        <end position="64"/>
    </location>
</feature>
<dbReference type="AlphaFoldDB" id="A0A2U8FM15"/>
<gene>
    <name evidence="2" type="ORF">DEH84_00210</name>
</gene>
<keyword evidence="3" id="KW-1185">Reference proteome</keyword>
<name>A0A2U8FM15_9BURK</name>
<feature type="transmembrane region" description="Helical" evidence="1">
    <location>
        <begin position="7"/>
        <end position="25"/>
    </location>
</feature>
<sequence length="520" mass="56834">MTRGQTVFIALLTALYLCFELAFNARLLDVVGGAPSTDALHRIEVFGRSLSGIAVALVVLQVLLGRRQRSGRRSPSFMAIAFWCALSGGVVYGSLQTLIEGLVATSTPAFRRASLNIVLVQRALVDGRVQLAGLDDDAALFSQPAGKAFLAQFPVMAASVNRLDEKIHDAKLTLITRQVEQGFGGPAGYYDRYAEAVKKTQEQWRRYARMPGATDVDGEVARRQDQAWGDYLSDLGRRGWTPSTVPGHAQDAVRRKVRQRVPVPAGWDLADEATFRDAVATQVRRKADRAGAQSLTVKGRRIPPGLSWPAFFAHPGVQAELRDKLHLPAGVALQPAYRDGAEFQREVFQPLVAKVAREELVRYDAPAEDFADGRPLAERGVEAARAAIVPPVALFFSLLGAVGHLAKLSYLLLSLVVSAVPAWQARARFLWATPFAVLALVWVVLSWTDNAVTQSRLYGYMRDQVRDGLSQPEDTGVRGWLLGNALHVVAVGQGYGYPVNELVRTRLLGGITYGYVPPTR</sequence>
<feature type="transmembrane region" description="Helical" evidence="1">
    <location>
        <begin position="392"/>
        <end position="417"/>
    </location>
</feature>
<evidence type="ECO:0000313" key="3">
    <source>
        <dbReference type="Proteomes" id="UP000244892"/>
    </source>
</evidence>
<protein>
    <submittedName>
        <fullName evidence="2">Uncharacterized protein</fullName>
    </submittedName>
</protein>
<dbReference type="EMBL" id="CP029210">
    <property type="protein sequence ID" value="AWI52045.1"/>
    <property type="molecule type" value="Genomic_DNA"/>
</dbReference>
<accession>A0A2U8FM15</accession>
<feature type="transmembrane region" description="Helical" evidence="1">
    <location>
        <begin position="76"/>
        <end position="95"/>
    </location>
</feature>
<dbReference type="OrthoDB" id="6891845at2"/>
<proteinExistence type="predicted"/>
<dbReference type="Proteomes" id="UP000244892">
    <property type="component" value="Chromosome"/>
</dbReference>
<feature type="transmembrane region" description="Helical" evidence="1">
    <location>
        <begin position="429"/>
        <end position="447"/>
    </location>
</feature>
<reference evidence="2 3" key="1">
    <citation type="submission" date="2018-05" db="EMBL/GenBank/DDBJ databases">
        <title>complete genome sequence of Aquabacterium olei NBRC 110486.</title>
        <authorList>
            <person name="Tang B."/>
            <person name="Chang J."/>
            <person name="Zhang L."/>
            <person name="Yang H."/>
        </authorList>
    </citation>
    <scope>NUCLEOTIDE SEQUENCE [LARGE SCALE GENOMIC DNA]</scope>
    <source>
        <strain evidence="2 3">NBRC 110486</strain>
    </source>
</reference>
<keyword evidence="1" id="KW-0472">Membrane</keyword>
<keyword evidence="1" id="KW-1133">Transmembrane helix</keyword>
<evidence type="ECO:0000256" key="1">
    <source>
        <dbReference type="SAM" id="Phobius"/>
    </source>
</evidence>
<dbReference type="KEGG" id="aon:DEH84_00210"/>
<keyword evidence="1" id="KW-0812">Transmembrane</keyword>
<dbReference type="RefSeq" id="WP_109033763.1">
    <property type="nucleotide sequence ID" value="NZ_CP029210.1"/>
</dbReference>